<sequence>MKFGFDFSIGFCFRIAVARARDWSAFATETVLGIISISNASLLKLGLLLRLNGGGCVDGGFGFNSAGAECGLEDGWLVIAFSVSNDTPRLSSRLNLHAFPNFRLNSCSRWFHFRHR</sequence>
<evidence type="ECO:0000313" key="1">
    <source>
        <dbReference type="EMBL" id="JAA99194.1"/>
    </source>
</evidence>
<dbReference type="EMBL" id="GAMD01002396">
    <property type="protein sequence ID" value="JAA99194.1"/>
    <property type="molecule type" value="mRNA"/>
</dbReference>
<name>T1DHE8_ANOAQ</name>
<reference evidence="1" key="1">
    <citation type="submission" date="2013-07" db="EMBL/GenBank/DDBJ databases">
        <title>Transcriptome sequencing and developmental regulation of gene expression in Anopheles aquasalis.</title>
        <authorList>
            <consortium name="Brazilian Malaria Network (MCT/CNPq/MS/SCTIE/DECIT/PRONEX 555648/2009-5) and Research Network on Bioactive Molecules from Arthropod Vectors (NAP-MOBIARVE"/>
            <consortium name="University of Sao Paulo)"/>
            <person name="Marinotti O."/>
            <person name="Ribeiro J.M.C."/>
            <person name="Costa-da-Silva A.L."/>
            <person name="Silva M.C.P."/>
            <person name="Lopes A.R."/>
            <person name="Barros M.S."/>
            <person name="Sa-Nunes A."/>
            <person name="Konjin B.B."/>
            <person name="Carvalho E."/>
            <person name="Suesdek L."/>
            <person name="Silva-Neto M.A.C."/>
            <person name="Capurro M.L."/>
        </authorList>
    </citation>
    <scope>NUCLEOTIDE SEQUENCE</scope>
    <source>
        <tissue evidence="1">Whole body</tissue>
    </source>
</reference>
<protein>
    <submittedName>
        <fullName evidence="1">Putative secreted protein</fullName>
    </submittedName>
</protein>
<dbReference type="AlphaFoldDB" id="T1DHE8"/>
<proteinExistence type="evidence at transcript level"/>
<organism evidence="1">
    <name type="scientific">Anopheles aquasalis</name>
    <name type="common">Malaria mosquito</name>
    <dbReference type="NCBI Taxonomy" id="42839"/>
    <lineage>
        <taxon>Eukaryota</taxon>
        <taxon>Metazoa</taxon>
        <taxon>Ecdysozoa</taxon>
        <taxon>Arthropoda</taxon>
        <taxon>Hexapoda</taxon>
        <taxon>Insecta</taxon>
        <taxon>Pterygota</taxon>
        <taxon>Neoptera</taxon>
        <taxon>Endopterygota</taxon>
        <taxon>Diptera</taxon>
        <taxon>Nematocera</taxon>
        <taxon>Culicoidea</taxon>
        <taxon>Culicidae</taxon>
        <taxon>Anophelinae</taxon>
        <taxon>Anopheles</taxon>
    </lineage>
</organism>
<accession>T1DHE8</accession>